<dbReference type="AlphaFoldDB" id="A0A0F9M446"/>
<name>A0A0F9M446_9ZZZZ</name>
<gene>
    <name evidence="1" type="ORF">LCGC14_1137600</name>
</gene>
<comment type="caution">
    <text evidence="1">The sequence shown here is derived from an EMBL/GenBank/DDBJ whole genome shotgun (WGS) entry which is preliminary data.</text>
</comment>
<dbReference type="EMBL" id="LAZR01005372">
    <property type="protein sequence ID" value="KKN00464.1"/>
    <property type="molecule type" value="Genomic_DNA"/>
</dbReference>
<protein>
    <submittedName>
        <fullName evidence="1">Uncharacterized protein</fullName>
    </submittedName>
</protein>
<sequence>MEIVFRQSEIRDGAVSETYQEPFPEWVVCKKCDNRKAILYLLVNDKDQELLSERPIDARVWPHDSSTVAIYLCTACGSMRARWNQG</sequence>
<evidence type="ECO:0000313" key="1">
    <source>
        <dbReference type="EMBL" id="KKN00464.1"/>
    </source>
</evidence>
<organism evidence="1">
    <name type="scientific">marine sediment metagenome</name>
    <dbReference type="NCBI Taxonomy" id="412755"/>
    <lineage>
        <taxon>unclassified sequences</taxon>
        <taxon>metagenomes</taxon>
        <taxon>ecological metagenomes</taxon>
    </lineage>
</organism>
<accession>A0A0F9M446</accession>
<reference evidence="1" key="1">
    <citation type="journal article" date="2015" name="Nature">
        <title>Complex archaea that bridge the gap between prokaryotes and eukaryotes.</title>
        <authorList>
            <person name="Spang A."/>
            <person name="Saw J.H."/>
            <person name="Jorgensen S.L."/>
            <person name="Zaremba-Niedzwiedzka K."/>
            <person name="Martijn J."/>
            <person name="Lind A.E."/>
            <person name="van Eijk R."/>
            <person name="Schleper C."/>
            <person name="Guy L."/>
            <person name="Ettema T.J."/>
        </authorList>
    </citation>
    <scope>NUCLEOTIDE SEQUENCE</scope>
</reference>
<proteinExistence type="predicted"/>